<feature type="domain" description="Ion transport" evidence="7">
    <location>
        <begin position="569"/>
        <end position="649"/>
    </location>
</feature>
<organism evidence="9">
    <name type="scientific">Phaeomonas parva</name>
    <dbReference type="NCBI Taxonomy" id="124430"/>
    <lineage>
        <taxon>Eukaryota</taxon>
        <taxon>Sar</taxon>
        <taxon>Stramenopiles</taxon>
        <taxon>Ochrophyta</taxon>
        <taxon>Pinguiophyceae</taxon>
        <taxon>Pinguiochrysidales</taxon>
        <taxon>Pinguiochrysidaceae</taxon>
        <taxon>Phaeomonas</taxon>
    </lineage>
</organism>
<evidence type="ECO:0000256" key="4">
    <source>
        <dbReference type="ARBA" id="ARBA00023136"/>
    </source>
</evidence>
<evidence type="ECO:0000256" key="2">
    <source>
        <dbReference type="ARBA" id="ARBA00022692"/>
    </source>
</evidence>
<dbReference type="InterPro" id="IPR041228">
    <property type="entry name" value="Dynein_C"/>
</dbReference>
<dbReference type="Pfam" id="PF18199">
    <property type="entry name" value="Dynein_C"/>
    <property type="match status" value="1"/>
</dbReference>
<evidence type="ECO:0000259" key="7">
    <source>
        <dbReference type="Pfam" id="PF00520"/>
    </source>
</evidence>
<dbReference type="PANTHER" id="PTHR10037">
    <property type="entry name" value="VOLTAGE-GATED CATION CHANNEL CALCIUM AND SODIUM"/>
    <property type="match status" value="1"/>
</dbReference>
<evidence type="ECO:0000313" key="9">
    <source>
        <dbReference type="EMBL" id="CAD9255266.1"/>
    </source>
</evidence>
<keyword evidence="2 6" id="KW-0812">Transmembrane</keyword>
<feature type="domain" description="Ion transport" evidence="7">
    <location>
        <begin position="55"/>
        <end position="430"/>
    </location>
</feature>
<dbReference type="Gene3D" id="1.20.1270.280">
    <property type="match status" value="1"/>
</dbReference>
<feature type="transmembrane region" description="Helical" evidence="6">
    <location>
        <begin position="407"/>
        <end position="428"/>
    </location>
</feature>
<protein>
    <recommendedName>
        <fullName evidence="10">Ion transport domain-containing protein</fullName>
    </recommendedName>
</protein>
<evidence type="ECO:0008006" key="10">
    <source>
        <dbReference type="Google" id="ProtNLM"/>
    </source>
</evidence>
<feature type="transmembrane region" description="Helical" evidence="6">
    <location>
        <begin position="634"/>
        <end position="652"/>
    </location>
</feature>
<evidence type="ECO:0000256" key="6">
    <source>
        <dbReference type="SAM" id="Phobius"/>
    </source>
</evidence>
<feature type="transmembrane region" description="Helical" evidence="6">
    <location>
        <begin position="602"/>
        <end position="622"/>
    </location>
</feature>
<dbReference type="Gene3D" id="3.10.490.20">
    <property type="match status" value="1"/>
</dbReference>
<evidence type="ECO:0000256" key="1">
    <source>
        <dbReference type="ARBA" id="ARBA00004141"/>
    </source>
</evidence>
<proteinExistence type="predicted"/>
<gene>
    <name evidence="9" type="ORF">PPAR1163_LOCUS13635</name>
</gene>
<feature type="domain" description="Dynein heavy chain C-terminal" evidence="8">
    <location>
        <begin position="656"/>
        <end position="956"/>
    </location>
</feature>
<evidence type="ECO:0000256" key="3">
    <source>
        <dbReference type="ARBA" id="ARBA00022989"/>
    </source>
</evidence>
<dbReference type="AlphaFoldDB" id="A0A7S1U4W8"/>
<dbReference type="InterPro" id="IPR027359">
    <property type="entry name" value="Volt_channel_dom_sf"/>
</dbReference>
<feature type="transmembrane region" description="Helical" evidence="6">
    <location>
        <begin position="102"/>
        <end position="124"/>
    </location>
</feature>
<dbReference type="InterPro" id="IPR005821">
    <property type="entry name" value="Ion_trans_dom"/>
</dbReference>
<dbReference type="Pfam" id="PF00520">
    <property type="entry name" value="Ion_trans"/>
    <property type="match status" value="2"/>
</dbReference>
<sequence>MALSSSLDYLVRRKLTQTRTLTLQVTYVDRALFVFDETNPLRAKCLEIVNSKGTFCFDNIILIFIALNSILTAMADYENVDDDGNPEPNGSARNTIIYVSEFIFLVVYTGEFLIKIIAFGFAWGNDNVYLKDPWNVLDFITVIASYLALDPTLPNLSAIRTFRAFRPLRSVNRFPGLKRLVTALLDSLVGLVDVVLLLLFLLLIYSILGMQLFQGLQHARCRVVPHPVIVPSDCTDVTNECWGQYLDMLTTVNATTSDYNYNHPAYICLTKDDGVTPEDNFDLDWTKDSSPWNVGGLDCVWPEDADDERVCSLPNNNLNGDYTCPSQRWCGSNYDDQGNRRFKEVDYPYGFNRMNSGTYVAGLNFGITNFDNIFSALLSCFQAVTMEGWTDIMYQIQDGVNGPIGSIFFVSLIVIGSFVMLSLVLAVVEEQVASPLVPVKTEEQIQKEKEDATVRRNRRTASMAEMAVLKKRLSTAKIHTSPKGKREELAEVAEVAESAESADAEGEDGEKPPTLGTKRSMSKLQIAAKIVALNETTTKSTRLSIVTAETLADEPALRMWVITIIGSDLFANFMNLVILVNTIVLAMDKYPVDEDEEATLDVVNMVLTFIFIIEFAMMIYGLGPKGYCADRFNIFDGFIVLVSILELLIGLFDKPKGGGGGGGVSREEVVYQKCGDFLDRLPEDYVEDSYKQKIQRLGGLSVPLNIFLFQEIQRLQKVIALVRFQMTQLQLAIRGEVVMTEALQDALDSISDGAAPKRWIFTIAGDEFSWILGAIGMWFTSLQDRDRQNRKWLNEDRPNSYCLTYFFNPNGFLTAMKQEVTRRHKGENWALDDVVYRCEVTTTERFESVRAPPPEGVYVHGLSLEGGAWSRGDVCLIESTPKVLYVQLPVLHVSALTKTEESKRQREYFKPNGAFHCPVYKYKSRTDRFFIFKVPLKPGGSRPPSHWTLRGTGLLCNKE</sequence>
<feature type="region of interest" description="Disordered" evidence="5">
    <location>
        <begin position="476"/>
        <end position="517"/>
    </location>
</feature>
<dbReference type="Gene3D" id="1.20.120.350">
    <property type="entry name" value="Voltage-gated potassium channels. Chain C"/>
    <property type="match status" value="2"/>
</dbReference>
<dbReference type="GO" id="GO:0001518">
    <property type="term" value="C:voltage-gated sodium channel complex"/>
    <property type="evidence" value="ECO:0007669"/>
    <property type="project" value="TreeGrafter"/>
</dbReference>
<dbReference type="GO" id="GO:0005248">
    <property type="term" value="F:voltage-gated sodium channel activity"/>
    <property type="evidence" value="ECO:0007669"/>
    <property type="project" value="TreeGrafter"/>
</dbReference>
<dbReference type="InterPro" id="IPR043203">
    <property type="entry name" value="VGCC_Ca_Na"/>
</dbReference>
<dbReference type="EMBL" id="HBGJ01021060">
    <property type="protein sequence ID" value="CAD9255266.1"/>
    <property type="molecule type" value="Transcribed_RNA"/>
</dbReference>
<evidence type="ECO:0000256" key="5">
    <source>
        <dbReference type="SAM" id="MobiDB-lite"/>
    </source>
</evidence>
<name>A0A7S1U4W8_9STRA</name>
<accession>A0A7S1U4W8</accession>
<reference evidence="9" key="1">
    <citation type="submission" date="2021-01" db="EMBL/GenBank/DDBJ databases">
        <authorList>
            <person name="Corre E."/>
            <person name="Pelletier E."/>
            <person name="Niang G."/>
            <person name="Scheremetjew M."/>
            <person name="Finn R."/>
            <person name="Kale V."/>
            <person name="Holt S."/>
            <person name="Cochrane G."/>
            <person name="Meng A."/>
            <person name="Brown T."/>
            <person name="Cohen L."/>
        </authorList>
    </citation>
    <scope>NUCLEOTIDE SEQUENCE</scope>
    <source>
        <strain evidence="9">CCMP2877</strain>
    </source>
</reference>
<dbReference type="PANTHER" id="PTHR10037:SF62">
    <property type="entry name" value="SODIUM CHANNEL PROTEIN 60E"/>
    <property type="match status" value="1"/>
</dbReference>
<comment type="subcellular location">
    <subcellularLocation>
        <location evidence="1">Membrane</location>
        <topology evidence="1">Multi-pass membrane protein</topology>
    </subcellularLocation>
</comment>
<feature type="transmembrane region" description="Helical" evidence="6">
    <location>
        <begin position="180"/>
        <end position="208"/>
    </location>
</feature>
<dbReference type="InterPro" id="IPR043160">
    <property type="entry name" value="Dynein_C_barrel"/>
</dbReference>
<feature type="transmembrane region" description="Helical" evidence="6">
    <location>
        <begin position="569"/>
        <end position="587"/>
    </location>
</feature>
<evidence type="ECO:0000259" key="8">
    <source>
        <dbReference type="Pfam" id="PF18199"/>
    </source>
</evidence>
<dbReference type="Gene3D" id="1.10.287.70">
    <property type="match status" value="1"/>
</dbReference>
<dbReference type="SUPFAM" id="SSF81324">
    <property type="entry name" value="Voltage-gated potassium channels"/>
    <property type="match status" value="2"/>
</dbReference>
<keyword evidence="3 6" id="KW-1133">Transmembrane helix</keyword>
<dbReference type="FunFam" id="3.10.490.20:FF:000010">
    <property type="entry name" value="Dynein heavy chain, putative"/>
    <property type="match status" value="1"/>
</dbReference>
<keyword evidence="4 6" id="KW-0472">Membrane</keyword>